<sequence length="26" mass="3025">MFFNLGAKKSIIITTITLYDILLTYM</sequence>
<protein>
    <submittedName>
        <fullName evidence="1">Uncharacterized protein</fullName>
    </submittedName>
</protein>
<accession>A0A382ZNK9</accession>
<gene>
    <name evidence="1" type="ORF">METZ01_LOCUS449918</name>
</gene>
<name>A0A382ZNK9_9ZZZZ</name>
<dbReference type="AlphaFoldDB" id="A0A382ZNK9"/>
<evidence type="ECO:0000313" key="1">
    <source>
        <dbReference type="EMBL" id="SVD97064.1"/>
    </source>
</evidence>
<organism evidence="1">
    <name type="scientific">marine metagenome</name>
    <dbReference type="NCBI Taxonomy" id="408172"/>
    <lineage>
        <taxon>unclassified sequences</taxon>
        <taxon>metagenomes</taxon>
        <taxon>ecological metagenomes</taxon>
    </lineage>
</organism>
<feature type="non-terminal residue" evidence="1">
    <location>
        <position position="26"/>
    </location>
</feature>
<proteinExistence type="predicted"/>
<reference evidence="1" key="1">
    <citation type="submission" date="2018-05" db="EMBL/GenBank/DDBJ databases">
        <authorList>
            <person name="Lanie J.A."/>
            <person name="Ng W.-L."/>
            <person name="Kazmierczak K.M."/>
            <person name="Andrzejewski T.M."/>
            <person name="Davidsen T.M."/>
            <person name="Wayne K.J."/>
            <person name="Tettelin H."/>
            <person name="Glass J.I."/>
            <person name="Rusch D."/>
            <person name="Podicherti R."/>
            <person name="Tsui H.-C.T."/>
            <person name="Winkler M.E."/>
        </authorList>
    </citation>
    <scope>NUCLEOTIDE SEQUENCE</scope>
</reference>
<dbReference type="EMBL" id="UINC01185389">
    <property type="protein sequence ID" value="SVD97064.1"/>
    <property type="molecule type" value="Genomic_DNA"/>
</dbReference>